<proteinExistence type="predicted"/>
<name>A0ABS5VSJ9_9BACT</name>
<gene>
    <name evidence="1" type="ORF">KK060_11045</name>
</gene>
<protein>
    <submittedName>
        <fullName evidence="1">Uncharacterized protein</fullName>
    </submittedName>
</protein>
<evidence type="ECO:0000313" key="1">
    <source>
        <dbReference type="EMBL" id="MBT1703820.1"/>
    </source>
</evidence>
<keyword evidence="2" id="KW-1185">Reference proteome</keyword>
<evidence type="ECO:0000313" key="2">
    <source>
        <dbReference type="Proteomes" id="UP000772618"/>
    </source>
</evidence>
<reference evidence="1 2" key="1">
    <citation type="submission" date="2021-05" db="EMBL/GenBank/DDBJ databases">
        <title>A Polyphasic approach of four new species of the genus Ohtaekwangia: Ohtaekwangia histidinii sp. nov., Ohtaekwangia cretensis sp. nov., Ohtaekwangia indiensis sp. nov., Ohtaekwangia reichenbachii sp. nov. from diverse environment.</title>
        <authorList>
            <person name="Octaviana S."/>
        </authorList>
    </citation>
    <scope>NUCLEOTIDE SEQUENCE [LARGE SCALE GENOMIC DNA]</scope>
    <source>
        <strain evidence="1 2">PWU20</strain>
    </source>
</reference>
<dbReference type="RefSeq" id="WP_254153782.1">
    <property type="nucleotide sequence ID" value="NZ_JAHESD010000021.1"/>
</dbReference>
<comment type="caution">
    <text evidence="1">The sequence shown here is derived from an EMBL/GenBank/DDBJ whole genome shotgun (WGS) entry which is preliminary data.</text>
</comment>
<dbReference type="EMBL" id="JAHESD010000021">
    <property type="protein sequence ID" value="MBT1703820.1"/>
    <property type="molecule type" value="Genomic_DNA"/>
</dbReference>
<sequence length="256" mass="28215">MKRLNNKLLDKVTTTRSGYWHTYSSGYFNSSLENANSASLVGFGCPLPSSVASLLLTQTAYFEFIAGSCLYNANVTRSGQFFSDIPTQTESVPSGNSNIYFTSRPSGKASEHGAGVRFCMNIRKVSREREILHSYVSSLAFTSKIFSNPICYPRLKQVVSGSRNIDTTAVFTTHTSLINLCCVGKNELDTCVKTLPAQTQAVNTKSALEQSINDKAYNHQLPAMHHNTDQYTPKAITRKKEVLKMPHRGLPGGKNL</sequence>
<organism evidence="1 2">
    <name type="scientific">Chryseosolibacter indicus</name>
    <dbReference type="NCBI Taxonomy" id="2782351"/>
    <lineage>
        <taxon>Bacteria</taxon>
        <taxon>Pseudomonadati</taxon>
        <taxon>Bacteroidota</taxon>
        <taxon>Cytophagia</taxon>
        <taxon>Cytophagales</taxon>
        <taxon>Chryseotaleaceae</taxon>
        <taxon>Chryseosolibacter</taxon>
    </lineage>
</organism>
<dbReference type="Proteomes" id="UP000772618">
    <property type="component" value="Unassembled WGS sequence"/>
</dbReference>
<accession>A0ABS5VSJ9</accession>